<dbReference type="CDD" id="cd00082">
    <property type="entry name" value="HisKA"/>
    <property type="match status" value="1"/>
</dbReference>
<dbReference type="GO" id="GO:0016020">
    <property type="term" value="C:membrane"/>
    <property type="evidence" value="ECO:0007669"/>
    <property type="project" value="UniProtKB-SubCell"/>
</dbReference>
<feature type="transmembrane region" description="Helical" evidence="8">
    <location>
        <begin position="32"/>
        <end position="51"/>
    </location>
</feature>
<keyword evidence="5" id="KW-0808">Transferase</keyword>
<evidence type="ECO:0000256" key="2">
    <source>
        <dbReference type="ARBA" id="ARBA00004370"/>
    </source>
</evidence>
<keyword evidence="7" id="KW-0902">Two-component regulatory system</keyword>
<keyword evidence="4" id="KW-0597">Phosphoprotein</keyword>
<dbReference type="Proteomes" id="UP000294835">
    <property type="component" value="Unassembled WGS sequence"/>
</dbReference>
<feature type="domain" description="Histidine kinase" evidence="9">
    <location>
        <begin position="328"/>
        <end position="547"/>
    </location>
</feature>
<evidence type="ECO:0000259" key="9">
    <source>
        <dbReference type="PROSITE" id="PS50109"/>
    </source>
</evidence>
<evidence type="ECO:0000259" key="10">
    <source>
        <dbReference type="PROSITE" id="PS50885"/>
    </source>
</evidence>
<evidence type="ECO:0000256" key="3">
    <source>
        <dbReference type="ARBA" id="ARBA00012438"/>
    </source>
</evidence>
<dbReference type="GO" id="GO:0000155">
    <property type="term" value="F:phosphorelay sensor kinase activity"/>
    <property type="evidence" value="ECO:0007669"/>
    <property type="project" value="InterPro"/>
</dbReference>
<keyword evidence="8" id="KW-0812">Transmembrane</keyword>
<dbReference type="CDD" id="cd06225">
    <property type="entry name" value="HAMP"/>
    <property type="match status" value="1"/>
</dbReference>
<dbReference type="PROSITE" id="PS50109">
    <property type="entry name" value="HIS_KIN"/>
    <property type="match status" value="1"/>
</dbReference>
<dbReference type="SMART" id="SM00304">
    <property type="entry name" value="HAMP"/>
    <property type="match status" value="1"/>
</dbReference>
<dbReference type="InterPro" id="IPR003594">
    <property type="entry name" value="HATPase_dom"/>
</dbReference>
<dbReference type="SUPFAM" id="SSF55874">
    <property type="entry name" value="ATPase domain of HSP90 chaperone/DNA topoisomerase II/histidine kinase"/>
    <property type="match status" value="1"/>
</dbReference>
<evidence type="ECO:0000256" key="6">
    <source>
        <dbReference type="ARBA" id="ARBA00022777"/>
    </source>
</evidence>
<dbReference type="SUPFAM" id="SSF47384">
    <property type="entry name" value="Homodimeric domain of signal transducing histidine kinase"/>
    <property type="match status" value="1"/>
</dbReference>
<dbReference type="Pfam" id="PF02518">
    <property type="entry name" value="HATPase_c"/>
    <property type="match status" value="1"/>
</dbReference>
<dbReference type="Gene3D" id="6.10.340.10">
    <property type="match status" value="1"/>
</dbReference>
<dbReference type="InterPro" id="IPR004358">
    <property type="entry name" value="Sig_transdc_His_kin-like_C"/>
</dbReference>
<dbReference type="RefSeq" id="WP_132461152.1">
    <property type="nucleotide sequence ID" value="NZ_SLXP01000002.1"/>
</dbReference>
<dbReference type="AlphaFoldDB" id="A0A4R2Q4E4"/>
<dbReference type="InterPro" id="IPR003661">
    <property type="entry name" value="HisK_dim/P_dom"/>
</dbReference>
<evidence type="ECO:0000313" key="11">
    <source>
        <dbReference type="EMBL" id="TCP43319.1"/>
    </source>
</evidence>
<dbReference type="SMART" id="SM00388">
    <property type="entry name" value="HisKA"/>
    <property type="match status" value="1"/>
</dbReference>
<feature type="transmembrane region" description="Helical" evidence="8">
    <location>
        <begin position="212"/>
        <end position="234"/>
    </location>
</feature>
<keyword evidence="6" id="KW-0418">Kinase</keyword>
<organism evidence="11 12">
    <name type="scientific">Rhodovulum marinum</name>
    <dbReference type="NCBI Taxonomy" id="320662"/>
    <lineage>
        <taxon>Bacteria</taxon>
        <taxon>Pseudomonadati</taxon>
        <taxon>Pseudomonadota</taxon>
        <taxon>Alphaproteobacteria</taxon>
        <taxon>Rhodobacterales</taxon>
        <taxon>Paracoccaceae</taxon>
        <taxon>Rhodovulum</taxon>
    </lineage>
</organism>
<dbReference type="InterPro" id="IPR005467">
    <property type="entry name" value="His_kinase_dom"/>
</dbReference>
<dbReference type="EC" id="2.7.13.3" evidence="3"/>
<accession>A0A4R2Q4E4</accession>
<dbReference type="InterPro" id="IPR036890">
    <property type="entry name" value="HATPase_C_sf"/>
</dbReference>
<evidence type="ECO:0000256" key="8">
    <source>
        <dbReference type="SAM" id="Phobius"/>
    </source>
</evidence>
<feature type="domain" description="HAMP" evidence="10">
    <location>
        <begin position="236"/>
        <end position="288"/>
    </location>
</feature>
<evidence type="ECO:0000313" key="12">
    <source>
        <dbReference type="Proteomes" id="UP000294835"/>
    </source>
</evidence>
<evidence type="ECO:0000256" key="5">
    <source>
        <dbReference type="ARBA" id="ARBA00022679"/>
    </source>
</evidence>
<reference evidence="11 12" key="1">
    <citation type="submission" date="2019-03" db="EMBL/GenBank/DDBJ databases">
        <title>Genomic Encyclopedia of Type Strains, Phase IV (KMG-IV): sequencing the most valuable type-strain genomes for metagenomic binning, comparative biology and taxonomic classification.</title>
        <authorList>
            <person name="Goeker M."/>
        </authorList>
    </citation>
    <scope>NUCLEOTIDE SEQUENCE [LARGE SCALE GENOMIC DNA]</scope>
    <source>
        <strain evidence="11 12">DSM 18063</strain>
    </source>
</reference>
<dbReference type="Gene3D" id="3.30.565.10">
    <property type="entry name" value="Histidine kinase-like ATPase, C-terminal domain"/>
    <property type="match status" value="1"/>
</dbReference>
<dbReference type="InterPro" id="IPR036097">
    <property type="entry name" value="HisK_dim/P_sf"/>
</dbReference>
<dbReference type="SMART" id="SM00387">
    <property type="entry name" value="HATPase_c"/>
    <property type="match status" value="1"/>
</dbReference>
<gene>
    <name evidence="11" type="ORF">EV662_102517</name>
</gene>
<name>A0A4R2Q4E4_9RHOB</name>
<dbReference type="PANTHER" id="PTHR43711:SF1">
    <property type="entry name" value="HISTIDINE KINASE 1"/>
    <property type="match status" value="1"/>
</dbReference>
<dbReference type="InterPro" id="IPR003660">
    <property type="entry name" value="HAMP_dom"/>
</dbReference>
<dbReference type="Gene3D" id="1.10.287.130">
    <property type="match status" value="1"/>
</dbReference>
<dbReference type="InterPro" id="IPR050736">
    <property type="entry name" value="Sensor_HK_Regulatory"/>
</dbReference>
<dbReference type="Pfam" id="PF00512">
    <property type="entry name" value="HisKA"/>
    <property type="match status" value="1"/>
</dbReference>
<dbReference type="PROSITE" id="PS50885">
    <property type="entry name" value="HAMP"/>
    <property type="match status" value="1"/>
</dbReference>
<keyword evidence="8" id="KW-0472">Membrane</keyword>
<evidence type="ECO:0000256" key="4">
    <source>
        <dbReference type="ARBA" id="ARBA00022553"/>
    </source>
</evidence>
<dbReference type="OrthoDB" id="9809766at2"/>
<proteinExistence type="predicted"/>
<protein>
    <recommendedName>
        <fullName evidence="3">histidine kinase</fullName>
        <ecNumber evidence="3">2.7.13.3</ecNumber>
    </recommendedName>
</protein>
<dbReference type="EMBL" id="SLXP01000002">
    <property type="protein sequence ID" value="TCP43319.1"/>
    <property type="molecule type" value="Genomic_DNA"/>
</dbReference>
<comment type="subcellular location">
    <subcellularLocation>
        <location evidence="2">Membrane</location>
    </subcellularLocation>
</comment>
<sequence length="549" mass="58631">MGDKAGTAAAAGSNARARLRPLGPFATLKGQLTLGAGLIGCVAILSGALTLHGMAQVSDRLEDSLNAERRIARYSVLSTQISAFIVVAAEAIQVGLSPEDRAARLEPATRGLRGTFALMRRDLEGAVEEARAQGLDEQSRRATQSIAIARMEALFTAAHDGLMAGTTGKDRAQAYLAGFSQTVDPLLNAAVADEMRIRDAILSGIGELRRRLTLMALGLAGLVAAMFGAFYLGLVRPQLARLDLARQAAQRIGREEFDVALPEDREDEIGRLFAETNRAARALASRRAAVEREWAALNETIAARTEELRAANAALERTDEDRRRFFADIGHELRTPLTVILLESELGAKGAGEPREGFETIRARAQRLQRRIDDLLRVARSESGRIELAAEPVDLVRAVAEAVADTRPKIASAGMSVEVAARPGVSVRGDADWLRQLVAGLIENAVRHGRAGGALAIRVAAEGGEGLVRVIDAGPGVPEDELERVFTRFHRGADGPRPEGFGIGLALARWLVEQMGGRIAMESPVPEHARIGAGPGAMVTLRLPLAEEG</sequence>
<keyword evidence="8" id="KW-1133">Transmembrane helix</keyword>
<comment type="catalytic activity">
    <reaction evidence="1">
        <text>ATP + protein L-histidine = ADP + protein N-phospho-L-histidine.</text>
        <dbReference type="EC" id="2.7.13.3"/>
    </reaction>
</comment>
<dbReference type="PRINTS" id="PR00344">
    <property type="entry name" value="BCTRLSENSOR"/>
</dbReference>
<evidence type="ECO:0000256" key="1">
    <source>
        <dbReference type="ARBA" id="ARBA00000085"/>
    </source>
</evidence>
<comment type="caution">
    <text evidence="11">The sequence shown here is derived from an EMBL/GenBank/DDBJ whole genome shotgun (WGS) entry which is preliminary data.</text>
</comment>
<dbReference type="PANTHER" id="PTHR43711">
    <property type="entry name" value="TWO-COMPONENT HISTIDINE KINASE"/>
    <property type="match status" value="1"/>
</dbReference>
<keyword evidence="12" id="KW-1185">Reference proteome</keyword>
<evidence type="ECO:0000256" key="7">
    <source>
        <dbReference type="ARBA" id="ARBA00023012"/>
    </source>
</evidence>